<feature type="domain" description="Integrase catalytic" evidence="1">
    <location>
        <begin position="1"/>
        <end position="68"/>
    </location>
</feature>
<dbReference type="GO" id="GO:0015074">
    <property type="term" value="P:DNA integration"/>
    <property type="evidence" value="ECO:0007669"/>
    <property type="project" value="InterPro"/>
</dbReference>
<protein>
    <recommendedName>
        <fullName evidence="1">Integrase catalytic domain-containing protein</fullName>
    </recommendedName>
</protein>
<dbReference type="RefSeq" id="WP_350344247.1">
    <property type="nucleotide sequence ID" value="NZ_CP158367.1"/>
</dbReference>
<name>A0AAU7VNH4_9FIRM</name>
<dbReference type="EMBL" id="CP158367">
    <property type="protein sequence ID" value="XBX75503.1"/>
    <property type="molecule type" value="Genomic_DNA"/>
</dbReference>
<evidence type="ECO:0000313" key="2">
    <source>
        <dbReference type="EMBL" id="XBX75503.1"/>
    </source>
</evidence>
<organism evidence="2">
    <name type="scientific">Proteinivorax tanatarense</name>
    <dbReference type="NCBI Taxonomy" id="1260629"/>
    <lineage>
        <taxon>Bacteria</taxon>
        <taxon>Bacillati</taxon>
        <taxon>Bacillota</taxon>
        <taxon>Clostridia</taxon>
        <taxon>Eubacteriales</taxon>
        <taxon>Proteinivoracaceae</taxon>
        <taxon>Proteinivorax</taxon>
    </lineage>
</organism>
<gene>
    <name evidence="2" type="ORF">PRVXT_000639</name>
</gene>
<dbReference type="AlphaFoldDB" id="A0AAU7VNH4"/>
<reference evidence="2" key="1">
    <citation type="journal article" date="2013" name="Extremophiles">
        <title>Proteinivorax tanatarense gen. nov., sp. nov., an anaerobic, haloalkaliphilic, proteolytic bacterium isolated from a decaying algal bloom, and proposal of Proteinivoraceae fam. nov.</title>
        <authorList>
            <person name="Kevbrin V."/>
            <person name="Boltyanskaya Y."/>
            <person name="Zhilina T."/>
            <person name="Kolganova T."/>
            <person name="Lavrentjeva E."/>
            <person name="Kuznetsov B."/>
        </authorList>
    </citation>
    <scope>NUCLEOTIDE SEQUENCE</scope>
    <source>
        <strain evidence="2">Z-910T</strain>
    </source>
</reference>
<dbReference type="InterPro" id="IPR001584">
    <property type="entry name" value="Integrase_cat-core"/>
</dbReference>
<accession>A0AAU7VNH4</accession>
<proteinExistence type="predicted"/>
<dbReference type="PROSITE" id="PS50994">
    <property type="entry name" value="INTEGRASE"/>
    <property type="match status" value="1"/>
</dbReference>
<sequence length="68" mass="8089">MFKQFSKSYGFFLVTYRPYRPQTKGKVEALAKLTNRLDVYNYEFEDADELKSIVEEVTNDLIMKDLKL</sequence>
<reference evidence="2" key="2">
    <citation type="submission" date="2024-06" db="EMBL/GenBank/DDBJ databases">
        <authorList>
            <person name="Petrova K.O."/>
            <person name="Toshchakov S.V."/>
            <person name="Boltjanskaja Y.V."/>
            <person name="Kevbrin V."/>
        </authorList>
    </citation>
    <scope>NUCLEOTIDE SEQUENCE</scope>
    <source>
        <strain evidence="2">Z-910T</strain>
    </source>
</reference>
<evidence type="ECO:0000259" key="1">
    <source>
        <dbReference type="PROSITE" id="PS50994"/>
    </source>
</evidence>